<dbReference type="PANTHER" id="PTHR32063">
    <property type="match status" value="1"/>
</dbReference>
<keyword evidence="1" id="KW-1133">Transmembrane helix</keyword>
<gene>
    <name evidence="2" type="ORF">KIN13_15115</name>
</gene>
<dbReference type="AlphaFoldDB" id="A0AAW4KRL8"/>
<reference evidence="2" key="1">
    <citation type="submission" date="2021-05" db="EMBL/GenBank/DDBJ databases">
        <authorList>
            <person name="Stine C."/>
        </authorList>
    </citation>
    <scope>NUCLEOTIDE SEQUENCE</scope>
    <source>
        <strain evidence="2">TDS0091212</strain>
    </source>
</reference>
<feature type="non-terminal residue" evidence="2">
    <location>
        <position position="88"/>
    </location>
</feature>
<protein>
    <submittedName>
        <fullName evidence="2">Efflux RND transporter permease subunit</fullName>
    </submittedName>
</protein>
<proteinExistence type="predicted"/>
<keyword evidence="1" id="KW-0472">Membrane</keyword>
<evidence type="ECO:0000313" key="2">
    <source>
        <dbReference type="EMBL" id="MBS7674748.1"/>
    </source>
</evidence>
<comment type="caution">
    <text evidence="2">The sequence shown here is derived from an EMBL/GenBank/DDBJ whole genome shotgun (WGS) entry which is preliminary data.</text>
</comment>
<sequence>LRSSLVAIISLPVGVLIAFIVMRYQGINANIMSLGGIAIAIGAMVDAAVVMIENAHKKVEAWHAANPGEELKGEHHWHVMTEAAAEVG</sequence>
<name>A0AAW4KRL8_VIBCL</name>
<dbReference type="Pfam" id="PF00873">
    <property type="entry name" value="ACR_tran"/>
    <property type="match status" value="1"/>
</dbReference>
<dbReference type="Proteomes" id="UP001196338">
    <property type="component" value="Unassembled WGS sequence"/>
</dbReference>
<reference evidence="2" key="2">
    <citation type="submission" date="2023-08" db="EMBL/GenBank/DDBJ databases">
        <title>Vibrio cholerae Outbreaks in Tanzania Exemplify Founder Flush: Simultaneous Increases in Population Size and Genetic Diversity.</title>
        <authorList>
            <person name="Debes A.K."/>
            <person name="Mohammed A."/>
            <person name="Maseke I."/>
            <person name="Almeida M."/>
            <person name="Li S."/>
            <person name="Matimba H."/>
            <person name="Joachim A."/>
            <person name="Mizinduko M."/>
            <person name="Nyanga S."/>
            <person name="Kelly M."/>
            <person name="Kachwamba Y."/>
            <person name="Schaffer A.M."/>
            <person name="Nyanga A.S."/>
            <person name="Mghamba J."/>
            <person name="Mosha F.S."/>
            <person name="Sack D.A."/>
            <person name="Stine O.C."/>
        </authorList>
    </citation>
    <scope>NUCLEOTIDE SEQUENCE</scope>
    <source>
        <strain evidence="2">TDS0091212</strain>
    </source>
</reference>
<feature type="transmembrane region" description="Helical" evidence="1">
    <location>
        <begin position="5"/>
        <end position="25"/>
    </location>
</feature>
<dbReference type="GO" id="GO:0005886">
    <property type="term" value="C:plasma membrane"/>
    <property type="evidence" value="ECO:0007669"/>
    <property type="project" value="TreeGrafter"/>
</dbReference>
<organism evidence="2 3">
    <name type="scientific">Vibrio cholerae</name>
    <dbReference type="NCBI Taxonomy" id="666"/>
    <lineage>
        <taxon>Bacteria</taxon>
        <taxon>Pseudomonadati</taxon>
        <taxon>Pseudomonadota</taxon>
        <taxon>Gammaproteobacteria</taxon>
        <taxon>Vibrionales</taxon>
        <taxon>Vibrionaceae</taxon>
        <taxon>Vibrio</taxon>
    </lineage>
</organism>
<keyword evidence="1" id="KW-0812">Transmembrane</keyword>
<dbReference type="PRINTS" id="PR00702">
    <property type="entry name" value="ACRIFLAVINRP"/>
</dbReference>
<dbReference type="RefSeq" id="WP_213421066.1">
    <property type="nucleotide sequence ID" value="NZ_JAHBND010000598.1"/>
</dbReference>
<feature type="non-terminal residue" evidence="2">
    <location>
        <position position="1"/>
    </location>
</feature>
<dbReference type="Gene3D" id="1.20.1640.10">
    <property type="entry name" value="Multidrug efflux transporter AcrB transmembrane domain"/>
    <property type="match status" value="1"/>
</dbReference>
<evidence type="ECO:0000256" key="1">
    <source>
        <dbReference type="SAM" id="Phobius"/>
    </source>
</evidence>
<dbReference type="InterPro" id="IPR001036">
    <property type="entry name" value="Acrflvin-R"/>
</dbReference>
<accession>A0AAW4KRL8</accession>
<dbReference type="EMBL" id="JAHBND010000598">
    <property type="protein sequence ID" value="MBS7674748.1"/>
    <property type="molecule type" value="Genomic_DNA"/>
</dbReference>
<feature type="transmembrane region" description="Helical" evidence="1">
    <location>
        <begin position="31"/>
        <end position="52"/>
    </location>
</feature>
<dbReference type="GO" id="GO:0042910">
    <property type="term" value="F:xenobiotic transmembrane transporter activity"/>
    <property type="evidence" value="ECO:0007669"/>
    <property type="project" value="TreeGrafter"/>
</dbReference>
<evidence type="ECO:0000313" key="3">
    <source>
        <dbReference type="Proteomes" id="UP001196338"/>
    </source>
</evidence>
<dbReference type="SUPFAM" id="SSF82866">
    <property type="entry name" value="Multidrug efflux transporter AcrB transmembrane domain"/>
    <property type="match status" value="1"/>
</dbReference>
<dbReference type="PANTHER" id="PTHR32063:SF19">
    <property type="entry name" value="CATION EFFLUX SYSTEM PROTEIN CUSA"/>
    <property type="match status" value="1"/>
</dbReference>